<reference evidence="2 3" key="1">
    <citation type="submission" date="2024-01" db="EMBL/GenBank/DDBJ databases">
        <title>Comparative Genomics of Leclercia adecarboxylata Strains Isolated from Several Sources.</title>
        <authorList>
            <person name="Yescas-Zazueta V."/>
            <person name="Balbuena-Alonso M.G."/>
            <person name="Valencia D."/>
            <person name="Mendez-Pfeiffer P.A."/>
            <person name="Ballesteros-Monrreal M.G."/>
            <person name="Rocha-Gracia R.D.C."/>
            <person name="Barrios-Villa E."/>
        </authorList>
    </citation>
    <scope>NUCLEOTIDE SEQUENCE [LARGE SCALE GENOMIC DNA]</scope>
    <source>
        <strain evidence="2 3">33MEM</strain>
    </source>
</reference>
<organism evidence="2 3">
    <name type="scientific">Leclercia adecarboxylata</name>
    <dbReference type="NCBI Taxonomy" id="83655"/>
    <lineage>
        <taxon>Bacteria</taxon>
        <taxon>Pseudomonadati</taxon>
        <taxon>Pseudomonadota</taxon>
        <taxon>Gammaproteobacteria</taxon>
        <taxon>Enterobacterales</taxon>
        <taxon>Enterobacteriaceae</taxon>
        <taxon>Leclercia</taxon>
    </lineage>
</organism>
<comment type="caution">
    <text evidence="2">The sequence shown here is derived from an EMBL/GenBank/DDBJ whole genome shotgun (WGS) entry which is preliminary data.</text>
</comment>
<keyword evidence="3" id="KW-1185">Reference proteome</keyword>
<keyword evidence="1" id="KW-0472">Membrane</keyword>
<protein>
    <submittedName>
        <fullName evidence="2">Uncharacterized protein</fullName>
    </submittedName>
</protein>
<keyword evidence="1" id="KW-1133">Transmembrane helix</keyword>
<feature type="non-terminal residue" evidence="2">
    <location>
        <position position="94"/>
    </location>
</feature>
<evidence type="ECO:0000313" key="3">
    <source>
        <dbReference type="Proteomes" id="UP001357437"/>
    </source>
</evidence>
<dbReference type="Proteomes" id="UP001357437">
    <property type="component" value="Unassembled WGS sequence"/>
</dbReference>
<name>A0ABU6IEF2_9ENTR</name>
<dbReference type="EMBL" id="JAYMCU010000533">
    <property type="protein sequence ID" value="MEC3939961.1"/>
    <property type="molecule type" value="Genomic_DNA"/>
</dbReference>
<keyword evidence="1" id="KW-0812">Transmembrane</keyword>
<proteinExistence type="predicted"/>
<dbReference type="RefSeq" id="WP_326293595.1">
    <property type="nucleotide sequence ID" value="NZ_JAYMCU010000533.1"/>
</dbReference>
<feature type="transmembrane region" description="Helical" evidence="1">
    <location>
        <begin position="34"/>
        <end position="54"/>
    </location>
</feature>
<evidence type="ECO:0000256" key="1">
    <source>
        <dbReference type="SAM" id="Phobius"/>
    </source>
</evidence>
<accession>A0ABU6IEF2</accession>
<gene>
    <name evidence="2" type="ORF">VOF76_28120</name>
</gene>
<feature type="non-terminal residue" evidence="2">
    <location>
        <position position="1"/>
    </location>
</feature>
<evidence type="ECO:0000313" key="2">
    <source>
        <dbReference type="EMBL" id="MEC3939961.1"/>
    </source>
</evidence>
<sequence length="94" mass="10890">QTDKFIRDNIHVNQSYMALKWNGFEKILVYGSKYYVKAMFMLISFFAAIFIVMVSAKGYIKPFVAEWFPKWNTLLDAQINLLGGQLTIIGIVYP</sequence>